<proteinExistence type="predicted"/>
<evidence type="ECO:0000259" key="2">
    <source>
        <dbReference type="PROSITE" id="PS50158"/>
    </source>
</evidence>
<dbReference type="Pfam" id="PF22936">
    <property type="entry name" value="Pol_BBD"/>
    <property type="match status" value="1"/>
</dbReference>
<organism evidence="3 4">
    <name type="scientific">Manduca sexta</name>
    <name type="common">Tobacco hawkmoth</name>
    <name type="synonym">Tobacco hornworm</name>
    <dbReference type="NCBI Taxonomy" id="7130"/>
    <lineage>
        <taxon>Eukaryota</taxon>
        <taxon>Metazoa</taxon>
        <taxon>Ecdysozoa</taxon>
        <taxon>Arthropoda</taxon>
        <taxon>Hexapoda</taxon>
        <taxon>Insecta</taxon>
        <taxon>Pterygota</taxon>
        <taxon>Neoptera</taxon>
        <taxon>Endopterygota</taxon>
        <taxon>Lepidoptera</taxon>
        <taxon>Glossata</taxon>
        <taxon>Ditrysia</taxon>
        <taxon>Bombycoidea</taxon>
        <taxon>Sphingidae</taxon>
        <taxon>Sphinginae</taxon>
        <taxon>Sphingini</taxon>
        <taxon>Manduca</taxon>
    </lineage>
</organism>
<evidence type="ECO:0000256" key="1">
    <source>
        <dbReference type="PROSITE-ProRule" id="PRU00047"/>
    </source>
</evidence>
<evidence type="ECO:0000313" key="4">
    <source>
        <dbReference type="Proteomes" id="UP000791440"/>
    </source>
</evidence>
<dbReference type="Proteomes" id="UP000791440">
    <property type="component" value="Unassembled WGS sequence"/>
</dbReference>
<reference evidence="3" key="2">
    <citation type="submission" date="2020-12" db="EMBL/GenBank/DDBJ databases">
        <authorList>
            <person name="Kanost M."/>
        </authorList>
    </citation>
    <scope>NUCLEOTIDE SEQUENCE</scope>
</reference>
<dbReference type="InterPro" id="IPR001878">
    <property type="entry name" value="Znf_CCHC"/>
</dbReference>
<feature type="domain" description="CCHC-type" evidence="2">
    <location>
        <begin position="207"/>
        <end position="221"/>
    </location>
</feature>
<keyword evidence="1" id="KW-0863">Zinc-finger</keyword>
<dbReference type="Pfam" id="PF14223">
    <property type="entry name" value="Retrotran_gag_2"/>
    <property type="match status" value="1"/>
</dbReference>
<gene>
    <name evidence="3" type="ORF">O3G_MSEX002084</name>
</gene>
<dbReference type="AlphaFoldDB" id="A0A921YM74"/>
<name>A0A921YM74_MANSE</name>
<protein>
    <recommendedName>
        <fullName evidence="2">CCHC-type domain-containing protein</fullName>
    </recommendedName>
</protein>
<dbReference type="GO" id="GO:0008270">
    <property type="term" value="F:zinc ion binding"/>
    <property type="evidence" value="ECO:0007669"/>
    <property type="project" value="UniProtKB-KW"/>
</dbReference>
<dbReference type="PANTHER" id="PTHR47481:SF36">
    <property type="entry name" value="CCHC-TYPE DOMAIN-CONTAINING PROTEIN"/>
    <property type="match status" value="1"/>
</dbReference>
<accession>A0A921YM74</accession>
<keyword evidence="4" id="KW-1185">Reference proteome</keyword>
<dbReference type="InterPro" id="IPR054722">
    <property type="entry name" value="PolX-like_BBD"/>
</dbReference>
<dbReference type="EMBL" id="JH668289">
    <property type="protein sequence ID" value="KAG6441883.1"/>
    <property type="molecule type" value="Genomic_DNA"/>
</dbReference>
<dbReference type="GO" id="GO:0003676">
    <property type="term" value="F:nucleic acid binding"/>
    <property type="evidence" value="ECO:0007669"/>
    <property type="project" value="InterPro"/>
</dbReference>
<evidence type="ECO:0000313" key="3">
    <source>
        <dbReference type="EMBL" id="KAG6441883.1"/>
    </source>
</evidence>
<keyword evidence="1" id="KW-0479">Metal-binding</keyword>
<dbReference type="Pfam" id="PF25597">
    <property type="entry name" value="SH3_retrovirus"/>
    <property type="match status" value="1"/>
</dbReference>
<sequence>MTSNGHMVQIEKLQGQDNYATWSFAVRTYLEHEELWKCVEDGEEKFTKSEDTKARSKIVLLVDSVNYIHIQESKTAKEVWSNLRKAFDDSGLTRKVGLLRELINTDLEGCGNVETYVNKVITCAHKLRNIGFMVDDEWLGTLLLAGLPESYRPMIMAMESSGVVISTDLVKTKILQDVKNMNNSAAFYSSPHKGNMKYVKPLGKGPRCFKCNRYGHISKTCHSSQYSKQNKDNKTKKVNFNVNENSSSFVAAFAASPDMNKGCWYLDSGAAMHMTNNRDWIYDYGPAPVTTITVANKGTLTVNGCGKANLKSYDGVSKQLIGTVQVKNVLYVPGLAANLLSIHQITRNNCEVKFDKDCCKIYHDSKLVMTGYKQNESFICNTYLQGKQTRQPFKNEGIRDSRLLDVINRSPTISIDYKSPRELWTGKKRNIQHMRIFGCRTMAHIPKEKHLKWDNKAREFIFVGYSSESKGYRLYDPY</sequence>
<dbReference type="PANTHER" id="PTHR47481">
    <property type="match status" value="1"/>
</dbReference>
<reference evidence="3" key="1">
    <citation type="journal article" date="2016" name="Insect Biochem. Mol. Biol.">
        <title>Multifaceted biological insights from a draft genome sequence of the tobacco hornworm moth, Manduca sexta.</title>
        <authorList>
            <person name="Kanost M.R."/>
            <person name="Arrese E.L."/>
            <person name="Cao X."/>
            <person name="Chen Y.R."/>
            <person name="Chellapilla S."/>
            <person name="Goldsmith M.R."/>
            <person name="Grosse-Wilde E."/>
            <person name="Heckel D.G."/>
            <person name="Herndon N."/>
            <person name="Jiang H."/>
            <person name="Papanicolaou A."/>
            <person name="Qu J."/>
            <person name="Soulages J.L."/>
            <person name="Vogel H."/>
            <person name="Walters J."/>
            <person name="Waterhouse R.M."/>
            <person name="Ahn S.J."/>
            <person name="Almeida F.C."/>
            <person name="An C."/>
            <person name="Aqrawi P."/>
            <person name="Bretschneider A."/>
            <person name="Bryant W.B."/>
            <person name="Bucks S."/>
            <person name="Chao H."/>
            <person name="Chevignon G."/>
            <person name="Christen J.M."/>
            <person name="Clarke D.F."/>
            <person name="Dittmer N.T."/>
            <person name="Ferguson L.C.F."/>
            <person name="Garavelou S."/>
            <person name="Gordon K.H.J."/>
            <person name="Gunaratna R.T."/>
            <person name="Han Y."/>
            <person name="Hauser F."/>
            <person name="He Y."/>
            <person name="Heidel-Fischer H."/>
            <person name="Hirsh A."/>
            <person name="Hu Y."/>
            <person name="Jiang H."/>
            <person name="Kalra D."/>
            <person name="Klinner C."/>
            <person name="Konig C."/>
            <person name="Kovar C."/>
            <person name="Kroll A.R."/>
            <person name="Kuwar S.S."/>
            <person name="Lee S.L."/>
            <person name="Lehman R."/>
            <person name="Li K."/>
            <person name="Li Z."/>
            <person name="Liang H."/>
            <person name="Lovelace S."/>
            <person name="Lu Z."/>
            <person name="Mansfield J.H."/>
            <person name="McCulloch K.J."/>
            <person name="Mathew T."/>
            <person name="Morton B."/>
            <person name="Muzny D.M."/>
            <person name="Neunemann D."/>
            <person name="Ongeri F."/>
            <person name="Pauchet Y."/>
            <person name="Pu L.L."/>
            <person name="Pyrousis I."/>
            <person name="Rao X.J."/>
            <person name="Redding A."/>
            <person name="Roesel C."/>
            <person name="Sanchez-Gracia A."/>
            <person name="Schaack S."/>
            <person name="Shukla A."/>
            <person name="Tetreau G."/>
            <person name="Wang Y."/>
            <person name="Xiong G.H."/>
            <person name="Traut W."/>
            <person name="Walsh T.K."/>
            <person name="Worley K.C."/>
            <person name="Wu D."/>
            <person name="Wu W."/>
            <person name="Wu Y.Q."/>
            <person name="Zhang X."/>
            <person name="Zou Z."/>
            <person name="Zucker H."/>
            <person name="Briscoe A.D."/>
            <person name="Burmester T."/>
            <person name="Clem R.J."/>
            <person name="Feyereisen R."/>
            <person name="Grimmelikhuijzen C.J.P."/>
            <person name="Hamodrakas S.J."/>
            <person name="Hansson B.S."/>
            <person name="Huguet E."/>
            <person name="Jermiin L.S."/>
            <person name="Lan Q."/>
            <person name="Lehman H.K."/>
            <person name="Lorenzen M."/>
            <person name="Merzendorfer H."/>
            <person name="Michalopoulos I."/>
            <person name="Morton D.B."/>
            <person name="Muthukrishnan S."/>
            <person name="Oakeshott J.G."/>
            <person name="Palmer W."/>
            <person name="Park Y."/>
            <person name="Passarelli A.L."/>
            <person name="Rozas J."/>
            <person name="Schwartz L.M."/>
            <person name="Smith W."/>
            <person name="Southgate A."/>
            <person name="Vilcinskas A."/>
            <person name="Vogt R."/>
            <person name="Wang P."/>
            <person name="Werren J."/>
            <person name="Yu X.Q."/>
            <person name="Zhou J.J."/>
            <person name="Brown S.J."/>
            <person name="Scherer S.E."/>
            <person name="Richards S."/>
            <person name="Blissard G.W."/>
        </authorList>
    </citation>
    <scope>NUCLEOTIDE SEQUENCE</scope>
</reference>
<comment type="caution">
    <text evidence="3">The sequence shown here is derived from an EMBL/GenBank/DDBJ whole genome shotgun (WGS) entry which is preliminary data.</text>
</comment>
<keyword evidence="1" id="KW-0862">Zinc</keyword>
<dbReference type="InterPro" id="IPR057670">
    <property type="entry name" value="SH3_retrovirus"/>
</dbReference>
<dbReference type="PROSITE" id="PS50158">
    <property type="entry name" value="ZF_CCHC"/>
    <property type="match status" value="1"/>
</dbReference>